<dbReference type="EMBL" id="ML996707">
    <property type="protein sequence ID" value="KAF2396335.1"/>
    <property type="molecule type" value="Genomic_DNA"/>
</dbReference>
<protein>
    <submittedName>
        <fullName evidence="2">HET-domain-containing protein</fullName>
    </submittedName>
</protein>
<evidence type="ECO:0000313" key="2">
    <source>
        <dbReference type="EMBL" id="KAF2396335.1"/>
    </source>
</evidence>
<feature type="domain" description="Heterokaryon incompatibility" evidence="1">
    <location>
        <begin position="166"/>
        <end position="306"/>
    </location>
</feature>
<name>A0A6G1HKN7_9PEZI</name>
<proteinExistence type="predicted"/>
<dbReference type="OrthoDB" id="5135333at2759"/>
<dbReference type="Pfam" id="PF06985">
    <property type="entry name" value="HET"/>
    <property type="match status" value="1"/>
</dbReference>
<reference evidence="2" key="1">
    <citation type="journal article" date="2020" name="Stud. Mycol.">
        <title>101 Dothideomycetes genomes: a test case for predicting lifestyles and emergence of pathogens.</title>
        <authorList>
            <person name="Haridas S."/>
            <person name="Albert R."/>
            <person name="Binder M."/>
            <person name="Bloem J."/>
            <person name="Labutti K."/>
            <person name="Salamov A."/>
            <person name="Andreopoulos B."/>
            <person name="Baker S."/>
            <person name="Barry K."/>
            <person name="Bills G."/>
            <person name="Bluhm B."/>
            <person name="Cannon C."/>
            <person name="Castanera R."/>
            <person name="Culley D."/>
            <person name="Daum C."/>
            <person name="Ezra D."/>
            <person name="Gonzalez J."/>
            <person name="Henrissat B."/>
            <person name="Kuo A."/>
            <person name="Liang C."/>
            <person name="Lipzen A."/>
            <person name="Lutzoni F."/>
            <person name="Magnuson J."/>
            <person name="Mondo S."/>
            <person name="Nolan M."/>
            <person name="Ohm R."/>
            <person name="Pangilinan J."/>
            <person name="Park H.-J."/>
            <person name="Ramirez L."/>
            <person name="Alfaro M."/>
            <person name="Sun H."/>
            <person name="Tritt A."/>
            <person name="Yoshinaga Y."/>
            <person name="Zwiers L.-H."/>
            <person name="Turgeon B."/>
            <person name="Goodwin S."/>
            <person name="Spatafora J."/>
            <person name="Crous P."/>
            <person name="Grigoriev I."/>
        </authorList>
    </citation>
    <scope>NUCLEOTIDE SEQUENCE</scope>
    <source>
        <strain evidence="2">CBS 262.69</strain>
    </source>
</reference>
<dbReference type="PANTHER" id="PTHR33112:SF12">
    <property type="entry name" value="HETEROKARYON INCOMPATIBILITY DOMAIN-CONTAINING PROTEIN"/>
    <property type="match status" value="1"/>
</dbReference>
<organism evidence="2 3">
    <name type="scientific">Trichodelitschia bisporula</name>
    <dbReference type="NCBI Taxonomy" id="703511"/>
    <lineage>
        <taxon>Eukaryota</taxon>
        <taxon>Fungi</taxon>
        <taxon>Dikarya</taxon>
        <taxon>Ascomycota</taxon>
        <taxon>Pezizomycotina</taxon>
        <taxon>Dothideomycetes</taxon>
        <taxon>Dothideomycetes incertae sedis</taxon>
        <taxon>Phaeotrichales</taxon>
        <taxon>Phaeotrichaceae</taxon>
        <taxon>Trichodelitschia</taxon>
    </lineage>
</organism>
<gene>
    <name evidence="2" type="ORF">EJ06DRAFT_551706</name>
</gene>
<dbReference type="AlphaFoldDB" id="A0A6G1HKN7"/>
<accession>A0A6G1HKN7</accession>
<evidence type="ECO:0000259" key="1">
    <source>
        <dbReference type="Pfam" id="PF06985"/>
    </source>
</evidence>
<dbReference type="InterPro" id="IPR010730">
    <property type="entry name" value="HET"/>
</dbReference>
<dbReference type="PANTHER" id="PTHR33112">
    <property type="entry name" value="DOMAIN PROTEIN, PUTATIVE-RELATED"/>
    <property type="match status" value="1"/>
</dbReference>
<evidence type="ECO:0000313" key="3">
    <source>
        <dbReference type="Proteomes" id="UP000799640"/>
    </source>
</evidence>
<sequence>MPFAGYAMVGKNGLFEVPPHRLGLVEEIRTSTCAFCRPVWASFVNQTSTLVPPDIFNGRKVSIELESIACSAHSPLGTYDSAAEPFVVRLHLSLSPTGIWNTSADALHRPRNPDVRAAIHRLGDQAGRPVRPVPDLQLSSNAFVRRLIDVDRECLVTLDHRTQPPFVVLRYVWGRQPFATLTRATLAAFHVPGALPATRTVGDAMALCRTLGEKFLWVDALCICQDAVEEKMEDIGWMDFVYGCAKLTIVTAHSDGASAGLSGITSRPQVQHVVDVQGMRLANRLQSTAELIDAAFWKTRGWTFQERLLSRRLLFFTAHQVFFRCHEMECTEEGSDPPAPTAPQPHVLYPIPTYEFNTDIDDFQVYAQIATRFSKRNLSFEGDVMNALLGIFSALNPTVLGPTSFNVPLRMLDLAVLWSPLGPLRRRAVGPTIRLSTTVGTLYVSREHVDRRTDPALSVSIYPNTSPCGSTHFAYHLVLESEGKRCGRVVVDGATFGDLKAGEYDFVELSRTTLAHGEEDTAWDAHLEAYVGEPGAPACLVNVLMVQWEGNVAQRMGVGKVHVHAWERVKQAREVVLG</sequence>
<dbReference type="Proteomes" id="UP000799640">
    <property type="component" value="Unassembled WGS sequence"/>
</dbReference>
<keyword evidence="3" id="KW-1185">Reference proteome</keyword>